<name>X1VJR3_9ZZZZ</name>
<dbReference type="Pfam" id="PF07589">
    <property type="entry name" value="PEP-CTERM"/>
    <property type="match status" value="1"/>
</dbReference>
<reference evidence="2" key="1">
    <citation type="journal article" date="2014" name="Front. Microbiol.">
        <title>High frequency of phylogenetically diverse reductive dehalogenase-homologous genes in deep subseafloor sedimentary metagenomes.</title>
        <authorList>
            <person name="Kawai M."/>
            <person name="Futagami T."/>
            <person name="Toyoda A."/>
            <person name="Takaki Y."/>
            <person name="Nishi S."/>
            <person name="Hori S."/>
            <person name="Arai W."/>
            <person name="Tsubouchi T."/>
            <person name="Morono Y."/>
            <person name="Uchiyama I."/>
            <person name="Ito T."/>
            <person name="Fujiyama A."/>
            <person name="Inagaki F."/>
            <person name="Takami H."/>
        </authorList>
    </citation>
    <scope>NUCLEOTIDE SEQUENCE</scope>
    <source>
        <strain evidence="2">Expedition CK06-06</strain>
    </source>
</reference>
<dbReference type="EMBL" id="BARW01026680">
    <property type="protein sequence ID" value="GAJ08120.1"/>
    <property type="molecule type" value="Genomic_DNA"/>
</dbReference>
<feature type="non-terminal residue" evidence="2">
    <location>
        <position position="1"/>
    </location>
</feature>
<evidence type="ECO:0000313" key="2">
    <source>
        <dbReference type="EMBL" id="GAJ08120.1"/>
    </source>
</evidence>
<dbReference type="NCBIfam" id="TIGR02595">
    <property type="entry name" value="PEP_CTERM"/>
    <property type="match status" value="1"/>
</dbReference>
<sequence length="192" mass="20898">ERKMRKVILVSMLVCCFGAGKVQGMMVYNFGGECDIDFRVNDSVYIDDNSAEGPTTVNLLDGGLIAYFMKVSGDSVFNMYGGWAGGDLEFYDHSSGYICGGVRMSDLEIWDNSRLTIAGTGFNYPYGTHQNTTGYLTGTLSNGEPIATLFYIHDSATMTLVPEPATLLLLGLGVVIWTRRLYPPKLSAGSIP</sequence>
<dbReference type="AlphaFoldDB" id="X1VJR3"/>
<gene>
    <name evidence="2" type="ORF">S12H4_43467</name>
</gene>
<protein>
    <recommendedName>
        <fullName evidence="1">Ice-binding protein C-terminal domain-containing protein</fullName>
    </recommendedName>
</protein>
<organism evidence="2">
    <name type="scientific">marine sediment metagenome</name>
    <dbReference type="NCBI Taxonomy" id="412755"/>
    <lineage>
        <taxon>unclassified sequences</taxon>
        <taxon>metagenomes</taxon>
        <taxon>ecological metagenomes</taxon>
    </lineage>
</organism>
<dbReference type="InterPro" id="IPR013424">
    <property type="entry name" value="Ice-binding_C"/>
</dbReference>
<evidence type="ECO:0000259" key="1">
    <source>
        <dbReference type="Pfam" id="PF07589"/>
    </source>
</evidence>
<accession>X1VJR3</accession>
<proteinExistence type="predicted"/>
<comment type="caution">
    <text evidence="2">The sequence shown here is derived from an EMBL/GenBank/DDBJ whole genome shotgun (WGS) entry which is preliminary data.</text>
</comment>
<feature type="domain" description="Ice-binding protein C-terminal" evidence="1">
    <location>
        <begin position="161"/>
        <end position="178"/>
    </location>
</feature>